<proteinExistence type="predicted"/>
<name>A0A060BI63_9CAUD</name>
<reference evidence="1" key="1">
    <citation type="submission" date="2015-07" db="EMBL/GenBank/DDBJ databases">
        <title>Isolation and characterization of a novel lytic T4-like coliphage vB_EcoM_JS09 infecting APEC.</title>
        <authorList>
            <person name="Zhou Y."/>
            <person name="Bao H.D."/>
            <person name="Zhang H."/>
            <person name="Wang R."/>
        </authorList>
    </citation>
    <scope>NUCLEOTIDE SEQUENCE</scope>
</reference>
<dbReference type="GeneID" id="19524943"/>
<evidence type="ECO:0000313" key="2">
    <source>
        <dbReference type="Proteomes" id="UP000019733"/>
    </source>
</evidence>
<sequence length="63" mass="7060">MDQAKIDKLIHTLVADINTRALRKSQNGDSWTMQDCKKGAELGREIAKILGGQFEFAEEVVKL</sequence>
<gene>
    <name evidence="1" type="ORF">JS09_0225</name>
</gene>
<dbReference type="KEGG" id="vg:19524943"/>
<evidence type="ECO:0000313" key="1">
    <source>
        <dbReference type="EMBL" id="AIA80185.1"/>
    </source>
</evidence>
<dbReference type="OrthoDB" id="35580at10239"/>
<dbReference type="EMBL" id="KF582788">
    <property type="protein sequence ID" value="AIA80185.1"/>
    <property type="molecule type" value="Genomic_DNA"/>
</dbReference>
<protein>
    <submittedName>
        <fullName evidence="1">Uncharacterized protein</fullName>
    </submittedName>
</protein>
<dbReference type="RefSeq" id="YP_009037548.1">
    <property type="nucleotide sequence ID" value="NC_024124.2"/>
</dbReference>
<keyword evidence="2" id="KW-1185">Reference proteome</keyword>
<dbReference type="Proteomes" id="UP000019733">
    <property type="component" value="Segment"/>
</dbReference>
<accession>A0A060BI63</accession>
<organism evidence="1 2">
    <name type="scientific">Escherichia phage vB_EcoM_JS09</name>
    <dbReference type="NCBI Taxonomy" id="1430444"/>
    <lineage>
        <taxon>Viruses</taxon>
        <taxon>Duplodnaviria</taxon>
        <taxon>Heunggongvirae</taxon>
        <taxon>Uroviricota</taxon>
        <taxon>Caudoviricetes</taxon>
        <taxon>Pantevenvirales</taxon>
        <taxon>Straboviridae</taxon>
        <taxon>Tevenvirinae</taxon>
        <taxon>Mosigvirus</taxon>
        <taxon>Mosigvirus JS09</taxon>
    </lineage>
</organism>